<dbReference type="GO" id="GO:0004553">
    <property type="term" value="F:hydrolase activity, hydrolyzing O-glycosyl compounds"/>
    <property type="evidence" value="ECO:0007669"/>
    <property type="project" value="InterPro"/>
</dbReference>
<keyword evidence="2 5" id="KW-0378">Hydrolase</keyword>
<evidence type="ECO:0000313" key="6">
    <source>
        <dbReference type="Proteomes" id="UP000295124"/>
    </source>
</evidence>
<dbReference type="InterPro" id="IPR019800">
    <property type="entry name" value="Glyco_hydro_3_AS"/>
</dbReference>
<protein>
    <submittedName>
        <fullName evidence="5">Glycoside hydrolase family 3 protein</fullName>
    </submittedName>
</protein>
<keyword evidence="3" id="KW-0326">Glycosidase</keyword>
<dbReference type="AlphaFoldDB" id="A0A4R4ZFX0"/>
<dbReference type="PANTHER" id="PTHR30480">
    <property type="entry name" value="BETA-HEXOSAMINIDASE-RELATED"/>
    <property type="match status" value="1"/>
</dbReference>
<dbReference type="Proteomes" id="UP000295124">
    <property type="component" value="Unassembled WGS sequence"/>
</dbReference>
<dbReference type="PANTHER" id="PTHR30480:SF16">
    <property type="entry name" value="GLYCOSIDE HYDROLASE FAMILY 3 DOMAIN PROTEIN"/>
    <property type="match status" value="1"/>
</dbReference>
<dbReference type="InterPro" id="IPR017853">
    <property type="entry name" value="GH"/>
</dbReference>
<dbReference type="Pfam" id="PF00933">
    <property type="entry name" value="Glyco_hydro_3"/>
    <property type="match status" value="1"/>
</dbReference>
<accession>A0A4R4ZFX0</accession>
<dbReference type="InterPro" id="IPR001764">
    <property type="entry name" value="Glyco_hydro_3_N"/>
</dbReference>
<evidence type="ECO:0000256" key="1">
    <source>
        <dbReference type="ARBA" id="ARBA00005336"/>
    </source>
</evidence>
<dbReference type="PROSITE" id="PS00775">
    <property type="entry name" value="GLYCOSYL_HYDROL_F3"/>
    <property type="match status" value="1"/>
</dbReference>
<evidence type="ECO:0000313" key="5">
    <source>
        <dbReference type="EMBL" id="TDD57471.1"/>
    </source>
</evidence>
<dbReference type="Gene3D" id="3.20.20.300">
    <property type="entry name" value="Glycoside hydrolase, family 3, N-terminal domain"/>
    <property type="match status" value="1"/>
</dbReference>
<gene>
    <name evidence="5" type="ORF">E1263_23605</name>
</gene>
<evidence type="ECO:0000259" key="4">
    <source>
        <dbReference type="Pfam" id="PF00933"/>
    </source>
</evidence>
<comment type="caution">
    <text evidence="5">The sequence shown here is derived from an EMBL/GenBank/DDBJ whole genome shotgun (WGS) entry which is preliminary data.</text>
</comment>
<name>A0A4R4ZFX0_9ACTN</name>
<evidence type="ECO:0000256" key="2">
    <source>
        <dbReference type="ARBA" id="ARBA00022801"/>
    </source>
</evidence>
<comment type="similarity">
    <text evidence="1">Belongs to the glycosyl hydrolase 3 family.</text>
</comment>
<sequence>MDAKLEDLTLRQRAAQLIMTGIGANGMTSAQRPIIQQQKPGGVLLLGPGGSLAHTRTATAAAVTAATVEGIAPLVAADQEGGQVQRLKGSGFTRIPSAEVQGTWTSDKLTARAALWADQLKEAGVNTNLTPVADVVPASLKKQNAPIGQLDREFGDTAAEVGPPVQAFVRGMAKSGVITSVKHFPGIGKVRGNTDFSANVFDNVTARGDADLKPFADGIAAGSEMLMVSTVTYNKIDPENRAAFSKTVIQGMIRDDLGYDGVVITDDVGAAANVANVPAGQRATRVIAAGGDIVINGAADLTAAMVNALVVKAQQDKAFATQLDESVRRVLALKQKHGLVTC</sequence>
<evidence type="ECO:0000256" key="3">
    <source>
        <dbReference type="ARBA" id="ARBA00023295"/>
    </source>
</evidence>
<keyword evidence="6" id="KW-1185">Reference proteome</keyword>
<dbReference type="GO" id="GO:0005975">
    <property type="term" value="P:carbohydrate metabolic process"/>
    <property type="evidence" value="ECO:0007669"/>
    <property type="project" value="InterPro"/>
</dbReference>
<organism evidence="5 6">
    <name type="scientific">Kribbella antibiotica</name>
    <dbReference type="NCBI Taxonomy" id="190195"/>
    <lineage>
        <taxon>Bacteria</taxon>
        <taxon>Bacillati</taxon>
        <taxon>Actinomycetota</taxon>
        <taxon>Actinomycetes</taxon>
        <taxon>Propionibacteriales</taxon>
        <taxon>Kribbellaceae</taxon>
        <taxon>Kribbella</taxon>
    </lineage>
</organism>
<reference evidence="5 6" key="1">
    <citation type="submission" date="2019-03" db="EMBL/GenBank/DDBJ databases">
        <title>Draft genome sequences of novel Actinobacteria.</title>
        <authorList>
            <person name="Sahin N."/>
            <person name="Ay H."/>
            <person name="Saygin H."/>
        </authorList>
    </citation>
    <scope>NUCLEOTIDE SEQUENCE [LARGE SCALE GENOMIC DNA]</scope>
    <source>
        <strain evidence="5 6">JCM 13523</strain>
    </source>
</reference>
<dbReference type="OrthoDB" id="9805821at2"/>
<dbReference type="GO" id="GO:0009254">
    <property type="term" value="P:peptidoglycan turnover"/>
    <property type="evidence" value="ECO:0007669"/>
    <property type="project" value="TreeGrafter"/>
</dbReference>
<dbReference type="InterPro" id="IPR050226">
    <property type="entry name" value="NagZ_Beta-hexosaminidase"/>
</dbReference>
<feature type="domain" description="Glycoside hydrolase family 3 N-terminal" evidence="4">
    <location>
        <begin position="9"/>
        <end position="332"/>
    </location>
</feature>
<proteinExistence type="inferred from homology"/>
<dbReference type="EMBL" id="SMKX01000074">
    <property type="protein sequence ID" value="TDD57471.1"/>
    <property type="molecule type" value="Genomic_DNA"/>
</dbReference>
<dbReference type="SUPFAM" id="SSF51445">
    <property type="entry name" value="(Trans)glycosidases"/>
    <property type="match status" value="1"/>
</dbReference>
<dbReference type="InterPro" id="IPR036962">
    <property type="entry name" value="Glyco_hydro_3_N_sf"/>
</dbReference>